<dbReference type="Proteomes" id="UP000236654">
    <property type="component" value="Unassembled WGS sequence"/>
</dbReference>
<organism evidence="1 2">
    <name type="scientific">Brumimicrobium salinarum</name>
    <dbReference type="NCBI Taxonomy" id="2058658"/>
    <lineage>
        <taxon>Bacteria</taxon>
        <taxon>Pseudomonadati</taxon>
        <taxon>Bacteroidota</taxon>
        <taxon>Flavobacteriia</taxon>
        <taxon>Flavobacteriales</taxon>
        <taxon>Crocinitomicaceae</taxon>
        <taxon>Brumimicrobium</taxon>
    </lineage>
</organism>
<comment type="caution">
    <text evidence="1">The sequence shown here is derived from an EMBL/GenBank/DDBJ whole genome shotgun (WGS) entry which is preliminary data.</text>
</comment>
<name>A0A2I0QZ49_9FLAO</name>
<gene>
    <name evidence="1" type="ORF">CW751_14410</name>
</gene>
<sequence length="273" mass="31770">MRLIYITFLIFLVIGCQTSNKEELIREKKIESISLYNDSLTDKILNSTFTKYDGETHDGIRTLINLRKIRKLYKSKLFENSENDNALKDILDTYVKTTAIAYGNYYKLEPILEKDLDTFNLKQVISSNKKLEKSSVSSIIIQYFDKIKHVSDYTDAIVFIEELHKELIRSIIDSNSLTEFSVDDINHLEASLSANTRIYSNDSVKISLLINDSIECRETIFIWRTDSESETRNKFIGRNLVVSKKHDTIYGESPLYKNDTVYWKPWKTTALIN</sequence>
<keyword evidence="2" id="KW-1185">Reference proteome</keyword>
<proteinExistence type="predicted"/>
<accession>A0A2I0QZ49</accession>
<evidence type="ECO:0008006" key="3">
    <source>
        <dbReference type="Google" id="ProtNLM"/>
    </source>
</evidence>
<dbReference type="AlphaFoldDB" id="A0A2I0QZ49"/>
<dbReference type="EMBL" id="PJNI01000023">
    <property type="protein sequence ID" value="PKR79605.1"/>
    <property type="molecule type" value="Genomic_DNA"/>
</dbReference>
<dbReference type="PROSITE" id="PS51257">
    <property type="entry name" value="PROKAR_LIPOPROTEIN"/>
    <property type="match status" value="1"/>
</dbReference>
<protein>
    <recommendedName>
        <fullName evidence="3">Lipoprotein</fullName>
    </recommendedName>
</protein>
<reference evidence="1 2" key="1">
    <citation type="submission" date="2017-12" db="EMBL/GenBank/DDBJ databases">
        <title>The draft genome sequence of Brumimicrobium saltpan LHR20.</title>
        <authorList>
            <person name="Do Z.-J."/>
            <person name="Luo H.-R."/>
        </authorList>
    </citation>
    <scope>NUCLEOTIDE SEQUENCE [LARGE SCALE GENOMIC DNA]</scope>
    <source>
        <strain evidence="1 2">LHR20</strain>
    </source>
</reference>
<evidence type="ECO:0000313" key="1">
    <source>
        <dbReference type="EMBL" id="PKR79605.1"/>
    </source>
</evidence>
<evidence type="ECO:0000313" key="2">
    <source>
        <dbReference type="Proteomes" id="UP000236654"/>
    </source>
</evidence>